<dbReference type="Pfam" id="PF23634">
    <property type="entry name" value="PH_CERLI1"/>
    <property type="match status" value="1"/>
</dbReference>
<dbReference type="VEuPathDB" id="PiroplasmaDB:TA21020"/>
<protein>
    <recommendedName>
        <fullName evidence="1">CERLI1-like PH domain-containing protein</fullName>
    </recommendedName>
</protein>
<feature type="domain" description="CERLI1-like PH" evidence="1">
    <location>
        <begin position="227"/>
        <end position="333"/>
    </location>
</feature>
<proteinExistence type="predicted"/>
<accession>A0A3B0MI64</accession>
<sequence>MLTKGLIARALRNACSRSAELCFMECGRRVYKAIPTPSDYEPIATFCYYTGIHNHREFNLLINITDIDADFVKKHSVIEFEVGDTKVTAGAIPLSRDRILSNLQCRALVKIRMCDNELRLKVYRKSLVGNTLVADITLNIDRDIIEAKFPKDKWYPLNDDPYKKERIKLSFYKVSDGLNVIDNIVLQQAYMCINDYNESDIEVKINATNPQIMLLAEKLALLSYALEGHLIAKEDYVSQMRYYKTYLKDGKWYWSYWSCKPECRAKRNPQGSIYILSISTILKHPTDYSSFYVKYHTKDGPRDIIFKTVERSRDIWTDSIYLFIQNMREYLDQFDDLKSLENFVD</sequence>
<dbReference type="EMBL" id="UIVT01000001">
    <property type="protein sequence ID" value="SVP88548.1"/>
    <property type="molecule type" value="Genomic_DNA"/>
</dbReference>
<evidence type="ECO:0000313" key="2">
    <source>
        <dbReference type="EMBL" id="SVP88548.1"/>
    </source>
</evidence>
<evidence type="ECO:0000313" key="3">
    <source>
        <dbReference type="EMBL" id="SVP89707.1"/>
    </source>
</evidence>
<dbReference type="InterPro" id="IPR056293">
    <property type="entry name" value="PH_CERLI1"/>
</dbReference>
<dbReference type="EMBL" id="UIVS01000001">
    <property type="protein sequence ID" value="SVP89707.1"/>
    <property type="molecule type" value="Genomic_DNA"/>
</dbReference>
<name>A0A3B0MI64_THEAN</name>
<reference evidence="3" key="1">
    <citation type="submission" date="2018-07" db="EMBL/GenBank/DDBJ databases">
        <authorList>
            <person name="Quirk P.G."/>
            <person name="Krulwich T.A."/>
        </authorList>
    </citation>
    <scope>NUCLEOTIDE SEQUENCE</scope>
    <source>
        <strain evidence="3">Anand</strain>
    </source>
</reference>
<dbReference type="AlphaFoldDB" id="A0A3B0MI64"/>
<organism evidence="3">
    <name type="scientific">Theileria annulata</name>
    <dbReference type="NCBI Taxonomy" id="5874"/>
    <lineage>
        <taxon>Eukaryota</taxon>
        <taxon>Sar</taxon>
        <taxon>Alveolata</taxon>
        <taxon>Apicomplexa</taxon>
        <taxon>Aconoidasida</taxon>
        <taxon>Piroplasmida</taxon>
        <taxon>Theileriidae</taxon>
        <taxon>Theileria</taxon>
    </lineage>
</organism>
<gene>
    <name evidence="2" type="ORF">TAT_000040800</name>
    <name evidence="3" type="ORF">TAV_000040400</name>
</gene>
<evidence type="ECO:0000259" key="1">
    <source>
        <dbReference type="Pfam" id="PF23634"/>
    </source>
</evidence>